<evidence type="ECO:0000259" key="12">
    <source>
        <dbReference type="Pfam" id="PF08436"/>
    </source>
</evidence>
<comment type="caution">
    <text evidence="14">The sequence shown here is derived from an EMBL/GenBank/DDBJ whole genome shotgun (WGS) entry which is preliminary data.</text>
</comment>
<feature type="binding site" evidence="9">
    <location>
        <position position="82"/>
    </location>
    <ligand>
        <name>NADPH</name>
        <dbReference type="ChEBI" id="CHEBI:57783"/>
    </ligand>
</feature>
<comment type="similarity">
    <text evidence="2 9">Belongs to the DXR family.</text>
</comment>
<feature type="compositionally biased region" description="Basic and acidic residues" evidence="10">
    <location>
        <begin position="28"/>
        <end position="54"/>
    </location>
</feature>
<comment type="cofactor">
    <cofactor evidence="9">
        <name>Mg(2+)</name>
        <dbReference type="ChEBI" id="CHEBI:18420"/>
    </cofactor>
    <cofactor evidence="9">
        <name>Mn(2+)</name>
        <dbReference type="ChEBI" id="CHEBI:29035"/>
    </cofactor>
</comment>
<name>E6MJ25_9FIRM</name>
<proteinExistence type="inferred from homology"/>
<dbReference type="GO" id="GO:0070402">
    <property type="term" value="F:NADPH binding"/>
    <property type="evidence" value="ECO:0007669"/>
    <property type="project" value="InterPro"/>
</dbReference>
<keyword evidence="4 9" id="KW-0521">NADP</keyword>
<feature type="binding site" evidence="9">
    <location>
        <position position="288"/>
    </location>
    <ligand>
        <name>1-deoxy-D-xylulose 5-phosphate</name>
        <dbReference type="ChEBI" id="CHEBI:57792"/>
    </ligand>
</feature>
<dbReference type="GO" id="GO:0016853">
    <property type="term" value="F:isomerase activity"/>
    <property type="evidence" value="ECO:0007669"/>
    <property type="project" value="UniProtKB-KW"/>
</dbReference>
<dbReference type="Pfam" id="PF08436">
    <property type="entry name" value="DXP_redisom_C"/>
    <property type="match status" value="1"/>
</dbReference>
<evidence type="ECO:0000256" key="2">
    <source>
        <dbReference type="ARBA" id="ARBA00006825"/>
    </source>
</evidence>
<dbReference type="InterPro" id="IPR036291">
    <property type="entry name" value="NAD(P)-bd_dom_sf"/>
</dbReference>
<feature type="binding site" evidence="9">
    <location>
        <position position="81"/>
    </location>
    <ligand>
        <name>NADPH</name>
        <dbReference type="ChEBI" id="CHEBI:57783"/>
    </ligand>
</feature>
<dbReference type="InterPro" id="IPR003821">
    <property type="entry name" value="DXP_reductoisomerase"/>
</dbReference>
<feature type="binding site" evidence="9">
    <location>
        <position position="243"/>
    </location>
    <ligand>
        <name>1-deoxy-D-xylulose 5-phosphate</name>
        <dbReference type="ChEBI" id="CHEBI:57792"/>
    </ligand>
</feature>
<dbReference type="AlphaFoldDB" id="E6MJ25"/>
<dbReference type="Gene3D" id="3.40.50.720">
    <property type="entry name" value="NAD(P)-binding Rossmann-like Domain"/>
    <property type="match status" value="1"/>
</dbReference>
<dbReference type="InterPro" id="IPR013512">
    <property type="entry name" value="DXP_reductoisomerase_N"/>
</dbReference>
<feature type="domain" description="1-deoxy-D-xylulose 5-phosphate reductoisomerase N-terminal" evidence="11">
    <location>
        <begin position="73"/>
        <end position="199"/>
    </location>
</feature>
<comment type="pathway">
    <text evidence="1 9">Isoprenoid biosynthesis; isopentenyl diphosphate biosynthesis via DXP pathway; isopentenyl diphosphate from 1-deoxy-D-xylulose 5-phosphate: step 1/6.</text>
</comment>
<gene>
    <name evidence="9 14" type="primary">dxr</name>
    <name evidence="14" type="ORF">HMP0721_2010</name>
</gene>
<keyword evidence="5 9" id="KW-0560">Oxidoreductase</keyword>
<dbReference type="Proteomes" id="UP000004754">
    <property type="component" value="Unassembled WGS sequence"/>
</dbReference>
<dbReference type="SUPFAM" id="SSF51735">
    <property type="entry name" value="NAD(P)-binding Rossmann-fold domains"/>
    <property type="match status" value="1"/>
</dbReference>
<comment type="catalytic activity">
    <reaction evidence="8">
        <text>2-C-methyl-D-erythritol 4-phosphate + NADP(+) = 1-deoxy-D-xylulose 5-phosphate + NADPH + H(+)</text>
        <dbReference type="Rhea" id="RHEA:13717"/>
        <dbReference type="ChEBI" id="CHEBI:15378"/>
        <dbReference type="ChEBI" id="CHEBI:57783"/>
        <dbReference type="ChEBI" id="CHEBI:57792"/>
        <dbReference type="ChEBI" id="CHEBI:58262"/>
        <dbReference type="ChEBI" id="CHEBI:58349"/>
        <dbReference type="EC" id="1.1.1.267"/>
    </reaction>
    <physiologicalReaction direction="right-to-left" evidence="8">
        <dbReference type="Rhea" id="RHEA:13719"/>
    </physiologicalReaction>
</comment>
<dbReference type="GO" id="GO:0030145">
    <property type="term" value="F:manganese ion binding"/>
    <property type="evidence" value="ECO:0007669"/>
    <property type="project" value="TreeGrafter"/>
</dbReference>
<dbReference type="PANTHER" id="PTHR30525">
    <property type="entry name" value="1-DEOXY-D-XYLULOSE 5-PHOSPHATE REDUCTOISOMERASE"/>
    <property type="match status" value="1"/>
</dbReference>
<feature type="binding site" evidence="9">
    <location>
        <position position="219"/>
    </location>
    <ligand>
        <name>1-deoxy-D-xylulose 5-phosphate</name>
        <dbReference type="ChEBI" id="CHEBI:57792"/>
    </ligand>
</feature>
<dbReference type="FunFam" id="3.40.50.720:FF:000045">
    <property type="entry name" value="1-deoxy-D-xylulose 5-phosphate reductoisomerase"/>
    <property type="match status" value="1"/>
</dbReference>
<feature type="binding site" evidence="9">
    <location>
        <position position="80"/>
    </location>
    <ligand>
        <name>NADPH</name>
        <dbReference type="ChEBI" id="CHEBI:57783"/>
    </ligand>
</feature>
<evidence type="ECO:0000256" key="8">
    <source>
        <dbReference type="ARBA" id="ARBA00048543"/>
    </source>
</evidence>
<feature type="binding site" evidence="9">
    <location>
        <position position="191"/>
    </location>
    <ligand>
        <name>NADPH</name>
        <dbReference type="ChEBI" id="CHEBI:57783"/>
    </ligand>
</feature>
<dbReference type="HOGENOM" id="CLU_035714_0_1_9"/>
<dbReference type="NCBIfam" id="TIGR00243">
    <property type="entry name" value="Dxr"/>
    <property type="match status" value="1"/>
</dbReference>
<dbReference type="InterPro" id="IPR026877">
    <property type="entry name" value="DXPR_C"/>
</dbReference>
<feature type="binding site" evidence="9">
    <location>
        <position position="279"/>
    </location>
    <ligand>
        <name>1-deoxy-D-xylulose 5-phosphate</name>
        <dbReference type="ChEBI" id="CHEBI:57792"/>
    </ligand>
</feature>
<feature type="binding site" evidence="9">
    <location>
        <position position="288"/>
    </location>
    <ligand>
        <name>Mn(2+)</name>
        <dbReference type="ChEBI" id="CHEBI:29035"/>
    </ligand>
</feature>
<dbReference type="GO" id="GO:0030604">
    <property type="term" value="F:1-deoxy-D-xylulose-5-phosphate reductoisomerase activity"/>
    <property type="evidence" value="ECO:0007669"/>
    <property type="project" value="UniProtKB-UniRule"/>
</dbReference>
<dbReference type="EMBL" id="AEQN01000026">
    <property type="protein sequence ID" value="EFV00845.1"/>
    <property type="molecule type" value="Genomic_DNA"/>
</dbReference>
<feature type="domain" description="1-deoxy-D-xylulose 5-phosphate reductoisomerase C-terminal" evidence="12">
    <location>
        <begin position="213"/>
        <end position="296"/>
    </location>
</feature>
<dbReference type="GO" id="GO:0051484">
    <property type="term" value="P:isopentenyl diphosphate biosynthetic process, methylerythritol 4-phosphate pathway involved in terpenoid biosynthetic process"/>
    <property type="evidence" value="ECO:0007669"/>
    <property type="project" value="UniProtKB-ARBA"/>
</dbReference>
<evidence type="ECO:0000259" key="11">
    <source>
        <dbReference type="Pfam" id="PF02670"/>
    </source>
</evidence>
<evidence type="ECO:0000313" key="14">
    <source>
        <dbReference type="EMBL" id="EFV00845.1"/>
    </source>
</evidence>
<comment type="caution">
    <text evidence="9">Lacks conserved residue(s) required for the propagation of feature annotation.</text>
</comment>
<feature type="binding site" evidence="9">
    <location>
        <position position="192"/>
    </location>
    <ligand>
        <name>1-deoxy-D-xylulose 5-phosphate</name>
        <dbReference type="ChEBI" id="CHEBI:57792"/>
    </ligand>
</feature>
<evidence type="ECO:0000313" key="15">
    <source>
        <dbReference type="Proteomes" id="UP000004754"/>
    </source>
</evidence>
<evidence type="ECO:0000256" key="6">
    <source>
        <dbReference type="ARBA" id="ARBA00023211"/>
    </source>
</evidence>
<feature type="domain" description="DXP reductoisomerase C-terminal" evidence="13">
    <location>
        <begin position="328"/>
        <end position="443"/>
    </location>
</feature>
<keyword evidence="15" id="KW-1185">Reference proteome</keyword>
<dbReference type="STRING" id="887929.HMP0721_2010"/>
<feature type="binding site" evidence="9">
    <location>
        <position position="107"/>
    </location>
    <ligand>
        <name>NADPH</name>
        <dbReference type="ChEBI" id="CHEBI:57783"/>
    </ligand>
</feature>
<feature type="binding site" evidence="9">
    <location>
        <position position="193"/>
    </location>
    <ligand>
        <name>NADPH</name>
        <dbReference type="ChEBI" id="CHEBI:57783"/>
    </ligand>
</feature>
<keyword evidence="7 9" id="KW-0414">Isoprene biosynthesis</keyword>
<dbReference type="eggNOG" id="COG0743">
    <property type="taxonomic scope" value="Bacteria"/>
</dbReference>
<dbReference type="Gene3D" id="1.10.1740.10">
    <property type="match status" value="1"/>
</dbReference>
<evidence type="ECO:0000256" key="5">
    <source>
        <dbReference type="ARBA" id="ARBA00023002"/>
    </source>
</evidence>
<organism evidence="14 15">
    <name type="scientific">Pseudoramibacter alactolyticus ATCC 23263</name>
    <dbReference type="NCBI Taxonomy" id="887929"/>
    <lineage>
        <taxon>Bacteria</taxon>
        <taxon>Bacillati</taxon>
        <taxon>Bacillota</taxon>
        <taxon>Clostridia</taxon>
        <taxon>Eubacteriales</taxon>
        <taxon>Eubacteriaceae</taxon>
        <taxon>Pseudoramibacter</taxon>
    </lineage>
</organism>
<feature type="binding site" evidence="9">
    <location>
        <position position="285"/>
    </location>
    <ligand>
        <name>1-deoxy-D-xylulose 5-phosphate</name>
        <dbReference type="ChEBI" id="CHEBI:57792"/>
    </ligand>
</feature>
<dbReference type="InterPro" id="IPR036169">
    <property type="entry name" value="DXPR_C_sf"/>
</dbReference>
<dbReference type="NCBIfam" id="NF009114">
    <property type="entry name" value="PRK12464.1"/>
    <property type="match status" value="1"/>
</dbReference>
<evidence type="ECO:0000256" key="4">
    <source>
        <dbReference type="ARBA" id="ARBA00022857"/>
    </source>
</evidence>
<dbReference type="PANTHER" id="PTHR30525:SF0">
    <property type="entry name" value="1-DEOXY-D-XYLULOSE 5-PHOSPHATE REDUCTOISOMERASE, CHLOROPLASTIC"/>
    <property type="match status" value="1"/>
</dbReference>
<sequence>MRLPPKPRHGRIFQEAVEYGIMTKIREREKSLNADAGQKTERGSRRSPRSETGESPKPSNRRQRSDDGLMRRLSVLGSTGSIGTQTLDVVRQHPELFRVEALGCGSNIDLIEKQAREFTPRLVAVYQKDQAAILKTRLKDTGVRVIAGMAGLIALAQLPQADIVVTAIVGMIGLRPTVAAIEAGKDIALANKETCVTAGHVIMPLAEQHGVKILPVDSEHSAIFQALQGKADSKIHKIYLTASGGPFRGRTQRELARVTVREALAHPTWSMGPKITIDSATMVNKGLEVIEAKWLFDVDVDRIQVVIQPQSVIHSMVAYEDGSILAQLGSSDMRIPIQFALTWPNHLPSPAAPLDFETLTRLDFAVPDNGTFRGIPLAVRAIRAGGSMPCALNAANEWANAAFRKGRIRFLEIYDVIEQVMDRHHIVPEPTVEEIVNIENEINRYCEATFAGKTAAQADL</sequence>
<protein>
    <recommendedName>
        <fullName evidence="9">1-deoxy-D-xylulose 5-phosphate reductoisomerase</fullName>
        <shortName evidence="9">DXP reductoisomerase</shortName>
        <ecNumber evidence="9">1.1.1.267</ecNumber>
    </recommendedName>
    <alternativeName>
        <fullName evidence="9">1-deoxyxylulose-5-phosphate reductoisomerase</fullName>
    </alternativeName>
    <alternativeName>
        <fullName evidence="9">2-C-methyl-D-erythritol 4-phosphate synthase</fullName>
    </alternativeName>
</protein>
<feature type="binding site" evidence="9">
    <location>
        <position position="79"/>
    </location>
    <ligand>
        <name>NADPH</name>
        <dbReference type="ChEBI" id="CHEBI:57783"/>
    </ligand>
</feature>
<feature type="binding site" evidence="9">
    <location>
        <position position="217"/>
    </location>
    <ligand>
        <name>Mn(2+)</name>
        <dbReference type="ChEBI" id="CHEBI:29035"/>
    </ligand>
</feature>
<evidence type="ECO:0000256" key="7">
    <source>
        <dbReference type="ARBA" id="ARBA00023229"/>
    </source>
</evidence>
<dbReference type="EC" id="1.1.1.267" evidence="9"/>
<evidence type="ECO:0000256" key="10">
    <source>
        <dbReference type="SAM" id="MobiDB-lite"/>
    </source>
</evidence>
<reference evidence="14 15" key="1">
    <citation type="submission" date="2010-12" db="EMBL/GenBank/DDBJ databases">
        <authorList>
            <person name="Muzny D."/>
            <person name="Qin X."/>
            <person name="Deng J."/>
            <person name="Jiang H."/>
            <person name="Liu Y."/>
            <person name="Qu J."/>
            <person name="Song X.-Z."/>
            <person name="Zhang L."/>
            <person name="Thornton R."/>
            <person name="Coyle M."/>
            <person name="Francisco L."/>
            <person name="Jackson L."/>
            <person name="Javaid M."/>
            <person name="Korchina V."/>
            <person name="Kovar C."/>
            <person name="Mata R."/>
            <person name="Mathew T."/>
            <person name="Ngo R."/>
            <person name="Nguyen L."/>
            <person name="Nguyen N."/>
            <person name="Okwuonu G."/>
            <person name="Ongeri F."/>
            <person name="Pham C."/>
            <person name="Simmons D."/>
            <person name="Wilczek-Boney K."/>
            <person name="Hale W."/>
            <person name="Jakkamsetti A."/>
            <person name="Pham P."/>
            <person name="Ruth R."/>
            <person name="San Lucas F."/>
            <person name="Warren J."/>
            <person name="Zhang J."/>
            <person name="Zhao Z."/>
            <person name="Zhou C."/>
            <person name="Zhu D."/>
            <person name="Lee S."/>
            <person name="Bess C."/>
            <person name="Blankenburg K."/>
            <person name="Forbes L."/>
            <person name="Fu Q."/>
            <person name="Gubbala S."/>
            <person name="Hirani K."/>
            <person name="Jayaseelan J.C."/>
            <person name="Lara F."/>
            <person name="Munidasa M."/>
            <person name="Palculict T."/>
            <person name="Patil S."/>
            <person name="Pu L.-L."/>
            <person name="Saada N."/>
            <person name="Tang L."/>
            <person name="Weissenberger G."/>
            <person name="Zhu Y."/>
            <person name="Hemphill L."/>
            <person name="Shang Y."/>
            <person name="Youmans B."/>
            <person name="Ayvaz T."/>
            <person name="Ross M."/>
            <person name="Santibanez J."/>
            <person name="Aqrawi P."/>
            <person name="Gross S."/>
            <person name="Joshi V."/>
            <person name="Fowler G."/>
            <person name="Nazareth L."/>
            <person name="Reid J."/>
            <person name="Worley K."/>
            <person name="Petrosino J."/>
            <person name="Highlander S."/>
            <person name="Gibbs R."/>
        </authorList>
    </citation>
    <scope>NUCLEOTIDE SEQUENCE [LARGE SCALE GENOMIC DNA]</scope>
    <source>
        <strain evidence="14 15">ATCC 23263</strain>
    </source>
</reference>
<evidence type="ECO:0000256" key="1">
    <source>
        <dbReference type="ARBA" id="ARBA00005094"/>
    </source>
</evidence>
<feature type="binding site" evidence="9">
    <location>
        <position position="105"/>
    </location>
    <ligand>
        <name>NADPH</name>
        <dbReference type="ChEBI" id="CHEBI:57783"/>
    </ligand>
</feature>
<keyword evidence="3 9" id="KW-0479">Metal-binding</keyword>
<comment type="function">
    <text evidence="9">Catalyzes the NADPH-dependent rearrangement and reduction of 1-deoxy-D-xylulose-5-phosphate (DXP) to 2-C-methyl-D-erythritol 4-phosphate (MEP).</text>
</comment>
<feature type="binding site" evidence="9">
    <location>
        <position position="272"/>
    </location>
    <ligand>
        <name>NADPH</name>
        <dbReference type="ChEBI" id="CHEBI:57783"/>
    </ligand>
</feature>
<keyword evidence="9" id="KW-0460">Magnesium</keyword>
<dbReference type="UniPathway" id="UPA00056">
    <property type="reaction ID" value="UER00092"/>
</dbReference>
<dbReference type="InterPro" id="IPR013644">
    <property type="entry name" value="DXP_reductoisomerase_C"/>
</dbReference>
<evidence type="ECO:0000256" key="9">
    <source>
        <dbReference type="HAMAP-Rule" id="MF_00183"/>
    </source>
</evidence>
<keyword evidence="14" id="KW-0413">Isomerase</keyword>
<feature type="binding site" evidence="9">
    <location>
        <position position="219"/>
    </location>
    <ligand>
        <name>Mn(2+)</name>
        <dbReference type="ChEBI" id="CHEBI:29035"/>
    </ligand>
</feature>
<evidence type="ECO:0000259" key="13">
    <source>
        <dbReference type="Pfam" id="PF13288"/>
    </source>
</evidence>
<dbReference type="SUPFAM" id="SSF55347">
    <property type="entry name" value="Glyceraldehyde-3-phosphate dehydrogenase-like, C-terminal domain"/>
    <property type="match status" value="1"/>
</dbReference>
<feature type="binding site" evidence="9">
    <location>
        <position position="266"/>
    </location>
    <ligand>
        <name>1-deoxy-D-xylulose 5-phosphate</name>
        <dbReference type="ChEBI" id="CHEBI:57792"/>
    </ligand>
</feature>
<dbReference type="HAMAP" id="MF_00183">
    <property type="entry name" value="DXP_reductoisom"/>
    <property type="match status" value="1"/>
</dbReference>
<dbReference type="PIRSF" id="PIRSF006205">
    <property type="entry name" value="Dxp_reductismrs"/>
    <property type="match status" value="1"/>
</dbReference>
<feature type="region of interest" description="Disordered" evidence="10">
    <location>
        <begin position="28"/>
        <end position="69"/>
    </location>
</feature>
<feature type="binding site" evidence="9">
    <location>
        <position position="284"/>
    </location>
    <ligand>
        <name>1-deoxy-D-xylulose 5-phosphate</name>
        <dbReference type="ChEBI" id="CHEBI:57792"/>
    </ligand>
</feature>
<dbReference type="Pfam" id="PF13288">
    <property type="entry name" value="DXPR_C"/>
    <property type="match status" value="1"/>
</dbReference>
<evidence type="ECO:0000256" key="3">
    <source>
        <dbReference type="ARBA" id="ARBA00022723"/>
    </source>
</evidence>
<dbReference type="Pfam" id="PF02670">
    <property type="entry name" value="DXP_reductoisom"/>
    <property type="match status" value="1"/>
</dbReference>
<dbReference type="SUPFAM" id="SSF69055">
    <property type="entry name" value="1-deoxy-D-xylulose-5-phosphate reductoisomerase, C-terminal domain"/>
    <property type="match status" value="1"/>
</dbReference>
<keyword evidence="6 9" id="KW-0464">Manganese</keyword>
<accession>E6MJ25</accession>
<feature type="binding site" evidence="9">
    <location>
        <position position="218"/>
    </location>
    <ligand>
        <name>1-deoxy-D-xylulose 5-phosphate</name>
        <dbReference type="ChEBI" id="CHEBI:57792"/>
    </ligand>
</feature>